<feature type="transmembrane region" description="Helical" evidence="1">
    <location>
        <begin position="13"/>
        <end position="35"/>
    </location>
</feature>
<feature type="transmembrane region" description="Helical" evidence="1">
    <location>
        <begin position="135"/>
        <end position="159"/>
    </location>
</feature>
<accession>A0A517RHZ2</accession>
<evidence type="ECO:0000313" key="2">
    <source>
        <dbReference type="EMBL" id="QDT43496.1"/>
    </source>
</evidence>
<dbReference type="Proteomes" id="UP000317171">
    <property type="component" value="Chromosome"/>
</dbReference>
<sequence length="164" mass="18290">MAFALLKYCVWQIFAKGGLGIVYIAIIAEGLRQLVPTLGQKLYKLPGLTFLQDYEATYRLDIAPIFALFLMIAVWFLWGKVLQMWLVSDFAGPGWNSESYAMLVYILAFTILGADMILFYSAVTQMGWSGSSFSFSAVIATAAYVGVLIFVSFVSLNLYQQVND</sequence>
<keyword evidence="3" id="KW-1185">Reference proteome</keyword>
<dbReference type="EMBL" id="CP036269">
    <property type="protein sequence ID" value="QDT43496.1"/>
    <property type="molecule type" value="Genomic_DNA"/>
</dbReference>
<dbReference type="OrthoDB" id="9836611at2"/>
<organism evidence="2 3">
    <name type="scientific">Gimesia alba</name>
    <dbReference type="NCBI Taxonomy" id="2527973"/>
    <lineage>
        <taxon>Bacteria</taxon>
        <taxon>Pseudomonadati</taxon>
        <taxon>Planctomycetota</taxon>
        <taxon>Planctomycetia</taxon>
        <taxon>Planctomycetales</taxon>
        <taxon>Planctomycetaceae</taxon>
        <taxon>Gimesia</taxon>
    </lineage>
</organism>
<keyword evidence="1" id="KW-1133">Transmembrane helix</keyword>
<proteinExistence type="predicted"/>
<name>A0A517RHZ2_9PLAN</name>
<protein>
    <submittedName>
        <fullName evidence="2">Uncharacterized protein</fullName>
    </submittedName>
</protein>
<evidence type="ECO:0000313" key="3">
    <source>
        <dbReference type="Proteomes" id="UP000317171"/>
    </source>
</evidence>
<keyword evidence="1" id="KW-0472">Membrane</keyword>
<feature type="transmembrane region" description="Helical" evidence="1">
    <location>
        <begin position="56"/>
        <end position="79"/>
    </location>
</feature>
<dbReference type="AlphaFoldDB" id="A0A517RHZ2"/>
<dbReference type="KEGG" id="gaz:Pan241w_35970"/>
<reference evidence="2 3" key="1">
    <citation type="submission" date="2019-02" db="EMBL/GenBank/DDBJ databases">
        <title>Deep-cultivation of Planctomycetes and their phenomic and genomic characterization uncovers novel biology.</title>
        <authorList>
            <person name="Wiegand S."/>
            <person name="Jogler M."/>
            <person name="Boedeker C."/>
            <person name="Pinto D."/>
            <person name="Vollmers J."/>
            <person name="Rivas-Marin E."/>
            <person name="Kohn T."/>
            <person name="Peeters S.H."/>
            <person name="Heuer A."/>
            <person name="Rast P."/>
            <person name="Oberbeckmann S."/>
            <person name="Bunk B."/>
            <person name="Jeske O."/>
            <person name="Meyerdierks A."/>
            <person name="Storesund J.E."/>
            <person name="Kallscheuer N."/>
            <person name="Luecker S."/>
            <person name="Lage O.M."/>
            <person name="Pohl T."/>
            <person name="Merkel B.J."/>
            <person name="Hornburger P."/>
            <person name="Mueller R.-W."/>
            <person name="Bruemmer F."/>
            <person name="Labrenz M."/>
            <person name="Spormann A.M."/>
            <person name="Op den Camp H."/>
            <person name="Overmann J."/>
            <person name="Amann R."/>
            <person name="Jetten M.S.M."/>
            <person name="Mascher T."/>
            <person name="Medema M.H."/>
            <person name="Devos D.P."/>
            <person name="Kaster A.-K."/>
            <person name="Ovreas L."/>
            <person name="Rohde M."/>
            <person name="Galperin M.Y."/>
            <person name="Jogler C."/>
        </authorList>
    </citation>
    <scope>NUCLEOTIDE SEQUENCE [LARGE SCALE GENOMIC DNA]</scope>
    <source>
        <strain evidence="2 3">Pan241w</strain>
    </source>
</reference>
<keyword evidence="1" id="KW-0812">Transmembrane</keyword>
<dbReference type="RefSeq" id="WP_145218219.1">
    <property type="nucleotide sequence ID" value="NZ_CP036269.1"/>
</dbReference>
<feature type="transmembrane region" description="Helical" evidence="1">
    <location>
        <begin position="99"/>
        <end position="123"/>
    </location>
</feature>
<gene>
    <name evidence="2" type="ORF">Pan241w_35970</name>
</gene>
<evidence type="ECO:0000256" key="1">
    <source>
        <dbReference type="SAM" id="Phobius"/>
    </source>
</evidence>